<dbReference type="SUPFAM" id="SSF46785">
    <property type="entry name" value="Winged helix' DNA-binding domain"/>
    <property type="match status" value="1"/>
</dbReference>
<name>A0A1N7NRH8_9PROT</name>
<protein>
    <submittedName>
        <fullName evidence="6">Transcriptional regulator, LysR family</fullName>
    </submittedName>
</protein>
<evidence type="ECO:0000256" key="4">
    <source>
        <dbReference type="ARBA" id="ARBA00023163"/>
    </source>
</evidence>
<dbReference type="RefSeq" id="WP_076401222.1">
    <property type="nucleotide sequence ID" value="NZ_FTOA01000005.1"/>
</dbReference>
<dbReference type="STRING" id="80876.SAMN05421779_105324"/>
<dbReference type="AlphaFoldDB" id="A0A1N7NRH8"/>
<reference evidence="6 7" key="1">
    <citation type="submission" date="2017-01" db="EMBL/GenBank/DDBJ databases">
        <authorList>
            <person name="Mah S.A."/>
            <person name="Swanson W.J."/>
            <person name="Moy G.W."/>
            <person name="Vacquier V.D."/>
        </authorList>
    </citation>
    <scope>NUCLEOTIDE SEQUENCE [LARGE SCALE GENOMIC DNA]</scope>
    <source>
        <strain evidence="6 7">DSM 11589</strain>
    </source>
</reference>
<accession>A0A1N7NRH8</accession>
<evidence type="ECO:0000313" key="7">
    <source>
        <dbReference type="Proteomes" id="UP000185678"/>
    </source>
</evidence>
<dbReference type="GO" id="GO:0043565">
    <property type="term" value="F:sequence-specific DNA binding"/>
    <property type="evidence" value="ECO:0007669"/>
    <property type="project" value="TreeGrafter"/>
</dbReference>
<sequence>MRRRLPPLNALRAFEAAARHGGFVAAAEELAVTPAAVSHQIKGLEETLGVTLFVRMHRAVELTSAGRALLPGLTDAFDRMARTVDDVVRQMDQSRPLTISASPSFAAKWLMPRLERFLARHPDYPVRIDADQRVVNLYAEDVDMAIRLSENPGDLETIPLFADRLFPVCAPVLRVALTAPSNLSRQTLIYDTLYEKTTGSHGWVSWLARAGAAGLRPLKELSYSHSTLCLDAAVRGQGVALGRGSLVEAELKGGALVRPFQVSSESTLRHYLVWARDRPLRPAAEAFRDWLVEEATAFRKGNPQLVF</sequence>
<dbReference type="PRINTS" id="PR00039">
    <property type="entry name" value="HTHLYSR"/>
</dbReference>
<comment type="similarity">
    <text evidence="1">Belongs to the LysR transcriptional regulatory family.</text>
</comment>
<dbReference type="SUPFAM" id="SSF53850">
    <property type="entry name" value="Periplasmic binding protein-like II"/>
    <property type="match status" value="1"/>
</dbReference>
<keyword evidence="3" id="KW-0238">DNA-binding</keyword>
<dbReference type="InterPro" id="IPR058163">
    <property type="entry name" value="LysR-type_TF_proteobact-type"/>
</dbReference>
<dbReference type="InterPro" id="IPR036390">
    <property type="entry name" value="WH_DNA-bd_sf"/>
</dbReference>
<dbReference type="GO" id="GO:0006351">
    <property type="term" value="P:DNA-templated transcription"/>
    <property type="evidence" value="ECO:0007669"/>
    <property type="project" value="TreeGrafter"/>
</dbReference>
<feature type="domain" description="HTH lysR-type" evidence="5">
    <location>
        <begin position="6"/>
        <end position="63"/>
    </location>
</feature>
<dbReference type="Pfam" id="PF03466">
    <property type="entry name" value="LysR_substrate"/>
    <property type="match status" value="1"/>
</dbReference>
<dbReference type="Gene3D" id="3.40.190.10">
    <property type="entry name" value="Periplasmic binding protein-like II"/>
    <property type="match status" value="2"/>
</dbReference>
<proteinExistence type="inferred from homology"/>
<dbReference type="EMBL" id="FTOA01000005">
    <property type="protein sequence ID" value="SIT00985.1"/>
    <property type="molecule type" value="Genomic_DNA"/>
</dbReference>
<evidence type="ECO:0000256" key="3">
    <source>
        <dbReference type="ARBA" id="ARBA00023125"/>
    </source>
</evidence>
<organism evidence="6 7">
    <name type="scientific">Insolitispirillum peregrinum</name>
    <dbReference type="NCBI Taxonomy" id="80876"/>
    <lineage>
        <taxon>Bacteria</taxon>
        <taxon>Pseudomonadati</taxon>
        <taxon>Pseudomonadota</taxon>
        <taxon>Alphaproteobacteria</taxon>
        <taxon>Rhodospirillales</taxon>
        <taxon>Novispirillaceae</taxon>
        <taxon>Insolitispirillum</taxon>
    </lineage>
</organism>
<dbReference type="InterPro" id="IPR036388">
    <property type="entry name" value="WH-like_DNA-bd_sf"/>
</dbReference>
<keyword evidence="7" id="KW-1185">Reference proteome</keyword>
<evidence type="ECO:0000259" key="5">
    <source>
        <dbReference type="PROSITE" id="PS50931"/>
    </source>
</evidence>
<dbReference type="PANTHER" id="PTHR30537">
    <property type="entry name" value="HTH-TYPE TRANSCRIPTIONAL REGULATOR"/>
    <property type="match status" value="1"/>
</dbReference>
<dbReference type="PANTHER" id="PTHR30537:SF74">
    <property type="entry name" value="HTH-TYPE TRANSCRIPTIONAL REGULATOR TRPI"/>
    <property type="match status" value="1"/>
</dbReference>
<dbReference type="Proteomes" id="UP000185678">
    <property type="component" value="Unassembled WGS sequence"/>
</dbReference>
<dbReference type="CDD" id="cd08432">
    <property type="entry name" value="PBP2_GcdR_TrpI_HvrB_AmpR_like"/>
    <property type="match status" value="1"/>
</dbReference>
<keyword evidence="4" id="KW-0804">Transcription</keyword>
<dbReference type="InterPro" id="IPR000847">
    <property type="entry name" value="LysR_HTH_N"/>
</dbReference>
<dbReference type="FunFam" id="1.10.10.10:FF:000038">
    <property type="entry name" value="Glycine cleavage system transcriptional activator"/>
    <property type="match status" value="1"/>
</dbReference>
<dbReference type="PROSITE" id="PS50931">
    <property type="entry name" value="HTH_LYSR"/>
    <property type="match status" value="1"/>
</dbReference>
<dbReference type="Pfam" id="PF00126">
    <property type="entry name" value="HTH_1"/>
    <property type="match status" value="1"/>
</dbReference>
<dbReference type="NCBIfam" id="NF008352">
    <property type="entry name" value="PRK11139.1"/>
    <property type="match status" value="1"/>
</dbReference>
<dbReference type="InterPro" id="IPR005119">
    <property type="entry name" value="LysR_subst-bd"/>
</dbReference>
<evidence type="ECO:0000313" key="6">
    <source>
        <dbReference type="EMBL" id="SIT00985.1"/>
    </source>
</evidence>
<dbReference type="GO" id="GO:0003700">
    <property type="term" value="F:DNA-binding transcription factor activity"/>
    <property type="evidence" value="ECO:0007669"/>
    <property type="project" value="InterPro"/>
</dbReference>
<gene>
    <name evidence="6" type="ORF">SAMN05421779_105324</name>
</gene>
<dbReference type="Gene3D" id="1.10.10.10">
    <property type="entry name" value="Winged helix-like DNA-binding domain superfamily/Winged helix DNA-binding domain"/>
    <property type="match status" value="1"/>
</dbReference>
<evidence type="ECO:0000256" key="1">
    <source>
        <dbReference type="ARBA" id="ARBA00009437"/>
    </source>
</evidence>
<keyword evidence="2" id="KW-0805">Transcription regulation</keyword>
<dbReference type="OrthoDB" id="9794694at2"/>
<evidence type="ECO:0000256" key="2">
    <source>
        <dbReference type="ARBA" id="ARBA00023015"/>
    </source>
</evidence>